<protein>
    <recommendedName>
        <fullName evidence="3">Exosome complex component Csl4</fullName>
    </recommendedName>
</protein>
<name>A0A7C7KEB9_9ARCH</name>
<evidence type="ECO:0000313" key="4">
    <source>
        <dbReference type="EMBL" id="HIA98185.1"/>
    </source>
</evidence>
<evidence type="ECO:0000256" key="1">
    <source>
        <dbReference type="ARBA" id="ARBA00022490"/>
    </source>
</evidence>
<dbReference type="Gene3D" id="2.40.50.100">
    <property type="match status" value="1"/>
</dbReference>
<reference evidence="5" key="1">
    <citation type="journal article" date="2019" name="bioRxiv">
        <title>Genome diversification in globally distributed novel marine Proteobacteria is linked to environmental adaptation.</title>
        <authorList>
            <person name="Zhou Z."/>
            <person name="Tran P.Q."/>
            <person name="Kieft K."/>
            <person name="Anantharaman K."/>
        </authorList>
    </citation>
    <scope>NUCLEOTIDE SEQUENCE [LARGE SCALE GENOMIC DNA]</scope>
</reference>
<dbReference type="AlphaFoldDB" id="A0A7C7KEB9"/>
<evidence type="ECO:0000313" key="5">
    <source>
        <dbReference type="Proteomes" id="UP000589132"/>
    </source>
</evidence>
<comment type="subcellular location">
    <subcellularLocation>
        <location evidence="3">Cytoplasm</location>
    </subcellularLocation>
</comment>
<dbReference type="SMART" id="SM00316">
    <property type="entry name" value="S1"/>
    <property type="match status" value="1"/>
</dbReference>
<dbReference type="GO" id="GO:0006396">
    <property type="term" value="P:RNA processing"/>
    <property type="evidence" value="ECO:0007669"/>
    <property type="project" value="InterPro"/>
</dbReference>
<comment type="subunit">
    <text evidence="3">Component of the archaeal exosome complex. Forms a trimer of Rrp4 and/or Csl4 subunits. The trimer associates with an hexameric ring-like arrangement composed of 3 Rrp41-Rrp42 heterodimers. Interacts with DnaG.</text>
</comment>
<sequence>MKLPGDKLASAMEYMPGNGVYEENGELFAGICGKLKEDNQKMMVSIEPAVSTPVKINEGDTVFGRIQSLRDSMVSVEILKVKDEKRSIGNYTVGTLHIAKMSSEYVSDIKTLYQINDLIQATVVKSSPAIELTTKSDKDGVVFARCGVTHDVLKLVDGELWSEELRRRVTRKISSKYGKVQV</sequence>
<dbReference type="SUPFAM" id="SSF50249">
    <property type="entry name" value="Nucleic acid-binding proteins"/>
    <property type="match status" value="1"/>
</dbReference>
<dbReference type="GO" id="GO:0005737">
    <property type="term" value="C:cytoplasm"/>
    <property type="evidence" value="ECO:0007669"/>
    <property type="project" value="UniProtKB-SubCell"/>
</dbReference>
<dbReference type="InterPro" id="IPR012340">
    <property type="entry name" value="NA-bd_OB-fold"/>
</dbReference>
<dbReference type="GO" id="GO:0000178">
    <property type="term" value="C:exosome (RNase complex)"/>
    <property type="evidence" value="ECO:0007669"/>
    <property type="project" value="UniProtKB-KW"/>
</dbReference>
<proteinExistence type="inferred from homology"/>
<dbReference type="PANTHER" id="PTHR12686:SF8">
    <property type="entry name" value="EXOSOME COMPLEX COMPONENT CSL4"/>
    <property type="match status" value="1"/>
</dbReference>
<dbReference type="Gene3D" id="2.40.50.140">
    <property type="entry name" value="Nucleic acid-binding proteins"/>
    <property type="match status" value="1"/>
</dbReference>
<organism evidence="4 5">
    <name type="scientific">Marine Group III euryarchaeote</name>
    <dbReference type="NCBI Taxonomy" id="2173149"/>
    <lineage>
        <taxon>Archaea</taxon>
        <taxon>Methanobacteriati</taxon>
        <taxon>Thermoplasmatota</taxon>
        <taxon>Thermoplasmata</taxon>
        <taxon>Candidatus Thermoprofundales</taxon>
    </lineage>
</organism>
<accession>A0A7C7KEB9</accession>
<dbReference type="GO" id="GO:0003723">
    <property type="term" value="F:RNA binding"/>
    <property type="evidence" value="ECO:0007669"/>
    <property type="project" value="InterPro"/>
</dbReference>
<dbReference type="GO" id="GO:0006401">
    <property type="term" value="P:RNA catabolic process"/>
    <property type="evidence" value="ECO:0007669"/>
    <property type="project" value="UniProtKB-UniRule"/>
</dbReference>
<comment type="similarity">
    <text evidence="3">Belongs to the CSL4 family.</text>
</comment>
<dbReference type="InterPro" id="IPR019495">
    <property type="entry name" value="EXOSC1_C"/>
</dbReference>
<comment type="caution">
    <text evidence="4">The sequence shown here is derived from an EMBL/GenBank/DDBJ whole genome shotgun (WGS) entry which is preliminary data.</text>
</comment>
<keyword evidence="2 3" id="KW-0271">Exosome</keyword>
<dbReference type="Proteomes" id="UP000589132">
    <property type="component" value="Unassembled WGS sequence"/>
</dbReference>
<dbReference type="PANTHER" id="PTHR12686">
    <property type="entry name" value="3'-5' EXORIBONUCLEASE CSL4-RELATED"/>
    <property type="match status" value="1"/>
</dbReference>
<evidence type="ECO:0000256" key="2">
    <source>
        <dbReference type="ARBA" id="ARBA00022835"/>
    </source>
</evidence>
<dbReference type="Pfam" id="PF10447">
    <property type="entry name" value="EXOSC1"/>
    <property type="match status" value="1"/>
</dbReference>
<keyword evidence="1 3" id="KW-0963">Cytoplasm</keyword>
<comment type="function">
    <text evidence="3">Non-catalytic component of the exosome, which is a complex involved in RNA degradation. Increases the RNA binding and the efficiency of RNA degradation. Helpful for the interaction of the exosome with A-poor RNAs.</text>
</comment>
<dbReference type="PROSITE" id="PS50126">
    <property type="entry name" value="S1"/>
    <property type="match status" value="1"/>
</dbReference>
<dbReference type="InterPro" id="IPR039771">
    <property type="entry name" value="Csl4"/>
</dbReference>
<dbReference type="NCBIfam" id="NF034126">
    <property type="entry name" value="PRK09521.1"/>
    <property type="match status" value="1"/>
</dbReference>
<dbReference type="InterPro" id="IPR003029">
    <property type="entry name" value="S1_domain"/>
</dbReference>
<dbReference type="HAMAP" id="MF_00975">
    <property type="entry name" value="Exosome_Csl4"/>
    <property type="match status" value="1"/>
</dbReference>
<dbReference type="SUPFAM" id="SSF110324">
    <property type="entry name" value="Ribosomal L27 protein-like"/>
    <property type="match status" value="1"/>
</dbReference>
<dbReference type="InterPro" id="IPR025721">
    <property type="entry name" value="Exosome_cplx_N_dom"/>
</dbReference>
<gene>
    <name evidence="3" type="primary">csl4</name>
    <name evidence="4" type="ORF">EYO15_03280</name>
</gene>
<dbReference type="EMBL" id="DTTC01000215">
    <property type="protein sequence ID" value="HIA98185.1"/>
    <property type="molecule type" value="Genomic_DNA"/>
</dbReference>
<dbReference type="InterPro" id="IPR030850">
    <property type="entry name" value="Exosome_Csl4_arc"/>
</dbReference>
<comment type="caution">
    <text evidence="3">Lacks conserved residue(s) required for the propagation of feature annotation.</text>
</comment>
<evidence type="ECO:0000256" key="3">
    <source>
        <dbReference type="HAMAP-Rule" id="MF_00975"/>
    </source>
</evidence>
<dbReference type="Pfam" id="PF14382">
    <property type="entry name" value="ECR1_N"/>
    <property type="match status" value="1"/>
</dbReference>